<keyword evidence="1" id="KW-0732">Signal</keyword>
<gene>
    <name evidence="2" type="ORF">EDS130_LOCUS31430</name>
    <name evidence="3" type="ORF">XAT740_LOCUS35915</name>
</gene>
<dbReference type="AlphaFoldDB" id="A0A815ELU1"/>
<dbReference type="Proteomes" id="UP000663852">
    <property type="component" value="Unassembled WGS sequence"/>
</dbReference>
<dbReference type="EMBL" id="CAJNOJ010000230">
    <property type="protein sequence ID" value="CAF1316517.1"/>
    <property type="molecule type" value="Genomic_DNA"/>
</dbReference>
<dbReference type="Proteomes" id="UP000663828">
    <property type="component" value="Unassembled WGS sequence"/>
</dbReference>
<comment type="caution">
    <text evidence="2">The sequence shown here is derived from an EMBL/GenBank/DDBJ whole genome shotgun (WGS) entry which is preliminary data.</text>
</comment>
<reference evidence="2" key="1">
    <citation type="submission" date="2021-02" db="EMBL/GenBank/DDBJ databases">
        <authorList>
            <person name="Nowell W R."/>
        </authorList>
    </citation>
    <scope>NUCLEOTIDE SEQUENCE</scope>
</reference>
<evidence type="ECO:0000313" key="4">
    <source>
        <dbReference type="Proteomes" id="UP000663828"/>
    </source>
</evidence>
<proteinExistence type="predicted"/>
<keyword evidence="4" id="KW-1185">Reference proteome</keyword>
<dbReference type="EMBL" id="CAJNOR010003639">
    <property type="protein sequence ID" value="CAF1433525.1"/>
    <property type="molecule type" value="Genomic_DNA"/>
</dbReference>
<evidence type="ECO:0000256" key="1">
    <source>
        <dbReference type="SAM" id="SignalP"/>
    </source>
</evidence>
<dbReference type="OrthoDB" id="10052242at2759"/>
<sequence>MFKSCLPSNKCLVLLFVFVIITSIRFSHASSLERLHNDEMADSSSDVAQEQQRRVDNLKQLRHFLLTSNAEQRAGRRDKQNFLKRKLIREYLRSVNDADSSRLEEVKKRFITFCNSYEDIMNPGQATCG</sequence>
<protein>
    <submittedName>
        <fullName evidence="2">Uncharacterized protein</fullName>
    </submittedName>
</protein>
<feature type="chain" id="PRO_5035606304" evidence="1">
    <location>
        <begin position="30"/>
        <end position="129"/>
    </location>
</feature>
<name>A0A815ELU1_ADIRI</name>
<evidence type="ECO:0000313" key="5">
    <source>
        <dbReference type="Proteomes" id="UP000663852"/>
    </source>
</evidence>
<organism evidence="2 5">
    <name type="scientific">Adineta ricciae</name>
    <name type="common">Rotifer</name>
    <dbReference type="NCBI Taxonomy" id="249248"/>
    <lineage>
        <taxon>Eukaryota</taxon>
        <taxon>Metazoa</taxon>
        <taxon>Spiralia</taxon>
        <taxon>Gnathifera</taxon>
        <taxon>Rotifera</taxon>
        <taxon>Eurotatoria</taxon>
        <taxon>Bdelloidea</taxon>
        <taxon>Adinetida</taxon>
        <taxon>Adinetidae</taxon>
        <taxon>Adineta</taxon>
    </lineage>
</organism>
<feature type="signal peptide" evidence="1">
    <location>
        <begin position="1"/>
        <end position="29"/>
    </location>
</feature>
<evidence type="ECO:0000313" key="3">
    <source>
        <dbReference type="EMBL" id="CAF1433525.1"/>
    </source>
</evidence>
<evidence type="ECO:0000313" key="2">
    <source>
        <dbReference type="EMBL" id="CAF1316517.1"/>
    </source>
</evidence>
<accession>A0A815ELU1</accession>